<dbReference type="Proteomes" id="UP000243006">
    <property type="component" value="Unassembled WGS sequence"/>
</dbReference>
<organism evidence="3 4">
    <name type="scientific">Trichinella nativa</name>
    <dbReference type="NCBI Taxonomy" id="6335"/>
    <lineage>
        <taxon>Eukaryota</taxon>
        <taxon>Metazoa</taxon>
        <taxon>Ecdysozoa</taxon>
        <taxon>Nematoda</taxon>
        <taxon>Enoplea</taxon>
        <taxon>Dorylaimia</taxon>
        <taxon>Trichinellida</taxon>
        <taxon>Trichinellidae</taxon>
        <taxon>Trichinella</taxon>
    </lineage>
</organism>
<feature type="region of interest" description="Disordered" evidence="1">
    <location>
        <begin position="1"/>
        <end position="21"/>
    </location>
</feature>
<dbReference type="AlphaFoldDB" id="A0A1Y3E9F9"/>
<feature type="compositionally biased region" description="Basic and acidic residues" evidence="1">
    <location>
        <begin position="1"/>
        <end position="11"/>
    </location>
</feature>
<comment type="caution">
    <text evidence="3">The sequence shown here is derived from an EMBL/GenBank/DDBJ whole genome shotgun (WGS) entry which is preliminary data.</text>
</comment>
<proteinExistence type="predicted"/>
<reference evidence="3 4" key="1">
    <citation type="submission" date="2015-04" db="EMBL/GenBank/DDBJ databases">
        <title>Draft genome of the roundworm Trichinella nativa.</title>
        <authorList>
            <person name="Mitreva M."/>
        </authorList>
    </citation>
    <scope>NUCLEOTIDE SEQUENCE [LARGE SCALE GENOMIC DNA]</scope>
    <source>
        <strain evidence="3 4">ISS45</strain>
    </source>
</reference>
<name>A0A1Y3E9F9_9BILA</name>
<sequence length="259" mass="29297">MEDIVHDKSSDTDDTEDSTGIKAEIEIDVMEEICEVIFERRSEVTGYSYFQEAENIDSLQNCIVLCRMSNDPACSAVDFSIDKRECTLLTVNPNAHPYPRKMNGEFVIIINCKPWETADLPLYSDIIEEIGYDVSEPLSDQAEMNESDESEIHLEILQEICKVHFPKGTVILNYSFFQETEAMDSLPNCLTSCRLTDSPSVCAAVEYNPFNGQCQLFALNLEAKKHTKNQEAEFAIIESCESYIMVKISCMTANIDEES</sequence>
<dbReference type="Gene3D" id="3.50.4.10">
    <property type="entry name" value="Hepatocyte Growth Factor"/>
    <property type="match status" value="1"/>
</dbReference>
<protein>
    <submittedName>
        <fullName evidence="3">PAN domain protein</fullName>
    </submittedName>
</protein>
<accession>A0A1Y3E9F9</accession>
<evidence type="ECO:0000256" key="1">
    <source>
        <dbReference type="SAM" id="MobiDB-lite"/>
    </source>
</evidence>
<dbReference type="SUPFAM" id="SSF57414">
    <property type="entry name" value="Hairpin loop containing domain-like"/>
    <property type="match status" value="1"/>
</dbReference>
<evidence type="ECO:0000313" key="3">
    <source>
        <dbReference type="EMBL" id="OUC41753.1"/>
    </source>
</evidence>
<gene>
    <name evidence="3" type="ORF">D917_00373</name>
</gene>
<evidence type="ECO:0000259" key="2">
    <source>
        <dbReference type="Pfam" id="PF00024"/>
    </source>
</evidence>
<feature type="domain" description="Apple" evidence="2">
    <location>
        <begin position="46"/>
        <end position="101"/>
    </location>
</feature>
<evidence type="ECO:0000313" key="4">
    <source>
        <dbReference type="Proteomes" id="UP000243006"/>
    </source>
</evidence>
<dbReference type="InterPro" id="IPR003609">
    <property type="entry name" value="Pan_app"/>
</dbReference>
<dbReference type="Pfam" id="PF00024">
    <property type="entry name" value="PAN_1"/>
    <property type="match status" value="1"/>
</dbReference>
<dbReference type="EMBL" id="LVZM01019796">
    <property type="protein sequence ID" value="OUC41753.1"/>
    <property type="molecule type" value="Genomic_DNA"/>
</dbReference>